<feature type="transmembrane region" description="Helical" evidence="1">
    <location>
        <begin position="51"/>
        <end position="73"/>
    </location>
</feature>
<feature type="transmembrane region" description="Helical" evidence="1">
    <location>
        <begin position="17"/>
        <end position="39"/>
    </location>
</feature>
<protein>
    <submittedName>
        <fullName evidence="3">Uncharacterized protein</fullName>
    </submittedName>
</protein>
<evidence type="ECO:0000313" key="3">
    <source>
        <dbReference type="WBParaSite" id="MBELARI_LOCUS19881"/>
    </source>
</evidence>
<evidence type="ECO:0000313" key="2">
    <source>
        <dbReference type="Proteomes" id="UP000887575"/>
    </source>
</evidence>
<dbReference type="AlphaFoldDB" id="A0AAF3F065"/>
<feature type="transmembrane region" description="Helical" evidence="1">
    <location>
        <begin position="85"/>
        <end position="106"/>
    </location>
</feature>
<sequence length="161" mass="18468">MYVPDKDGILWKLHNNFYFVLALRAVSVLLTVLTLFICISSEHWQDKVASVIGLFFTIASFILFSCSIGVIYICRLETSMMTKAFAFLCVLCSALDFGLQLLFHYGDRSRFDERPKMGTTITTFDVNDEELIDRHPLDISPPMIPQHFHHNRSVSFITPPE</sequence>
<organism evidence="2 3">
    <name type="scientific">Mesorhabditis belari</name>
    <dbReference type="NCBI Taxonomy" id="2138241"/>
    <lineage>
        <taxon>Eukaryota</taxon>
        <taxon>Metazoa</taxon>
        <taxon>Ecdysozoa</taxon>
        <taxon>Nematoda</taxon>
        <taxon>Chromadorea</taxon>
        <taxon>Rhabditida</taxon>
        <taxon>Rhabditina</taxon>
        <taxon>Rhabditomorpha</taxon>
        <taxon>Rhabditoidea</taxon>
        <taxon>Rhabditidae</taxon>
        <taxon>Mesorhabditinae</taxon>
        <taxon>Mesorhabditis</taxon>
    </lineage>
</organism>
<keyword evidence="1" id="KW-1133">Transmembrane helix</keyword>
<reference evidence="3" key="1">
    <citation type="submission" date="2024-02" db="UniProtKB">
        <authorList>
            <consortium name="WormBaseParasite"/>
        </authorList>
    </citation>
    <scope>IDENTIFICATION</scope>
</reference>
<accession>A0AAF3F065</accession>
<name>A0AAF3F065_9BILA</name>
<proteinExistence type="predicted"/>
<evidence type="ECO:0000256" key="1">
    <source>
        <dbReference type="SAM" id="Phobius"/>
    </source>
</evidence>
<keyword evidence="1" id="KW-0472">Membrane</keyword>
<keyword evidence="2" id="KW-1185">Reference proteome</keyword>
<dbReference type="WBParaSite" id="MBELARI_LOCUS19881">
    <property type="protein sequence ID" value="MBELARI_LOCUS19881"/>
    <property type="gene ID" value="MBELARI_LOCUS19881"/>
</dbReference>
<keyword evidence="1" id="KW-0812">Transmembrane</keyword>
<dbReference type="Proteomes" id="UP000887575">
    <property type="component" value="Unassembled WGS sequence"/>
</dbReference>